<dbReference type="InterPro" id="IPR040085">
    <property type="entry name" value="MJ0674-like"/>
</dbReference>
<dbReference type="PIRSF" id="PIRSF004869">
    <property type="entry name" value="PflX_prd"/>
    <property type="match status" value="1"/>
</dbReference>
<dbReference type="Gene3D" id="3.20.20.70">
    <property type="entry name" value="Aldolase class I"/>
    <property type="match status" value="1"/>
</dbReference>
<comment type="cofactor">
    <cofactor evidence="1">
        <name>[4Fe-4S] cluster</name>
        <dbReference type="ChEBI" id="CHEBI:49883"/>
    </cofactor>
    <text evidence="1">Binds 1 [4Fe-4S] cluster. The cluster is coordinated with 3 cysteines and an exchangeable S-adenosyl-L-methionine.</text>
</comment>
<dbReference type="InterPro" id="IPR007197">
    <property type="entry name" value="rSAM"/>
</dbReference>
<organism evidence="2 3">
    <name type="scientific">Thermosulfuriphilus ammonigenes</name>
    <dbReference type="NCBI Taxonomy" id="1936021"/>
    <lineage>
        <taxon>Bacteria</taxon>
        <taxon>Pseudomonadati</taxon>
        <taxon>Thermodesulfobacteriota</taxon>
        <taxon>Thermodesulfobacteria</taxon>
        <taxon>Thermodesulfobacteriales</taxon>
        <taxon>Thermodesulfobacteriaceae</taxon>
        <taxon>Thermosulfuriphilus</taxon>
    </lineage>
</organism>
<feature type="binding site" evidence="1">
    <location>
        <position position="83"/>
    </location>
    <ligand>
        <name>[4Fe-4S] cluster</name>
        <dbReference type="ChEBI" id="CHEBI:49883"/>
        <note>4Fe-4S-S-AdoMet</note>
    </ligand>
</feature>
<keyword evidence="1" id="KW-0479">Metal-binding</keyword>
<evidence type="ECO:0000256" key="1">
    <source>
        <dbReference type="PIRSR" id="PIRSR004869-50"/>
    </source>
</evidence>
<dbReference type="PANTHER" id="PTHR43075">
    <property type="entry name" value="FORMATE LYASE ACTIVATING ENZYME, PUTATIVE (AFU_ORTHOLOGUE AFUA_2G15630)-RELATED"/>
    <property type="match status" value="1"/>
</dbReference>
<dbReference type="GO" id="GO:0046872">
    <property type="term" value="F:metal ion binding"/>
    <property type="evidence" value="ECO:0007669"/>
    <property type="project" value="UniProtKB-KW"/>
</dbReference>
<dbReference type="AlphaFoldDB" id="A0A6G7PWD5"/>
<dbReference type="PROSITE" id="PS51918">
    <property type="entry name" value="RADICAL_SAM"/>
    <property type="match status" value="1"/>
</dbReference>
<keyword evidence="3" id="KW-1185">Reference proteome</keyword>
<dbReference type="Proteomes" id="UP000502179">
    <property type="component" value="Chromosome"/>
</dbReference>
<gene>
    <name evidence="2" type="ORF">G4V39_06850</name>
</gene>
<feature type="binding site" evidence="1">
    <location>
        <position position="86"/>
    </location>
    <ligand>
        <name>[4Fe-4S] cluster</name>
        <dbReference type="ChEBI" id="CHEBI:49883"/>
        <note>4Fe-4S-S-AdoMet</note>
    </ligand>
</feature>
<feature type="binding site" evidence="1">
    <location>
        <position position="79"/>
    </location>
    <ligand>
        <name>[4Fe-4S] cluster</name>
        <dbReference type="ChEBI" id="CHEBI:49883"/>
        <note>4Fe-4S-S-AdoMet</note>
    </ligand>
</feature>
<dbReference type="InterPro" id="IPR016431">
    <property type="entry name" value="Pyrv-formate_lyase-activ_prd"/>
</dbReference>
<sequence length="319" mass="35700">MAKALKDATLLGERARRLREALKACDLCPRECRVNRVQGEVGFCGIGTAPLVSGYMPHFGEEACLVGKKGSGAIFFSGCNLACVFCQTYEISQLRYGEEIDSHRLAEIMLELKKAGCHNINLVTPTHQIPMIVEALAKATDEGLDLPVVYNTGGYDSPKTLRELEGLVDIYLPDFKVWSTEVARRFLKAENYPEVAREAILEMHRQVGDLEIGPDGLARKGLLVRHLIMPEGIAGSFEILRFLAEEVSPRTYVNLMGHYHPEWQAKDYPPLDRTIYQEEFEAVWQYAQKLGLRLDTTHLPLLKALWQAGQVSLDIQGGL</sequence>
<dbReference type="KEGG" id="tav:G4V39_06850"/>
<keyword evidence="1" id="KW-0411">Iron-sulfur</keyword>
<dbReference type="GO" id="GO:0003824">
    <property type="term" value="F:catalytic activity"/>
    <property type="evidence" value="ECO:0007669"/>
    <property type="project" value="InterPro"/>
</dbReference>
<dbReference type="SUPFAM" id="SSF102114">
    <property type="entry name" value="Radical SAM enzymes"/>
    <property type="match status" value="1"/>
</dbReference>
<dbReference type="GO" id="GO:0051536">
    <property type="term" value="F:iron-sulfur cluster binding"/>
    <property type="evidence" value="ECO:0007669"/>
    <property type="project" value="UniProtKB-KW"/>
</dbReference>
<dbReference type="RefSeq" id="WP_166032216.1">
    <property type="nucleotide sequence ID" value="NZ_CP048877.1"/>
</dbReference>
<dbReference type="SFLD" id="SFLDG01099">
    <property type="entry name" value="Uncharacterised_Radical_SAM_Su"/>
    <property type="match status" value="1"/>
</dbReference>
<dbReference type="SFLD" id="SFLDS00029">
    <property type="entry name" value="Radical_SAM"/>
    <property type="match status" value="1"/>
</dbReference>
<name>A0A6G7PWD5_9BACT</name>
<dbReference type="InterPro" id="IPR013785">
    <property type="entry name" value="Aldolase_TIM"/>
</dbReference>
<evidence type="ECO:0000313" key="3">
    <source>
        <dbReference type="Proteomes" id="UP000502179"/>
    </source>
</evidence>
<dbReference type="PANTHER" id="PTHR43075:SF1">
    <property type="entry name" value="FORMATE LYASE ACTIVATING ENZYME, PUTATIVE (AFU_ORTHOLOGUE AFUA_2G15630)-RELATED"/>
    <property type="match status" value="1"/>
</dbReference>
<dbReference type="Pfam" id="PF04055">
    <property type="entry name" value="Radical_SAM"/>
    <property type="match status" value="1"/>
</dbReference>
<reference evidence="2 3" key="1">
    <citation type="submission" date="2020-02" db="EMBL/GenBank/DDBJ databases">
        <title>Genome analysis of Thermosulfuriphilus ammonigenes ST65T, an anaerobic thermophilic chemolithoautotrophic bacterium isolated from a deep-sea hydrothermal vent.</title>
        <authorList>
            <person name="Slobodkina G."/>
            <person name="Allioux M."/>
            <person name="Merkel A."/>
            <person name="Alain K."/>
            <person name="Jebbar M."/>
            <person name="Slobodkin A."/>
        </authorList>
    </citation>
    <scope>NUCLEOTIDE SEQUENCE [LARGE SCALE GENOMIC DNA]</scope>
    <source>
        <strain evidence="2 3">ST65</strain>
    </source>
</reference>
<protein>
    <submittedName>
        <fullName evidence="2">Radical SAM protein</fullName>
    </submittedName>
</protein>
<accession>A0A6G7PWD5</accession>
<dbReference type="CDD" id="cd01335">
    <property type="entry name" value="Radical_SAM"/>
    <property type="match status" value="1"/>
</dbReference>
<dbReference type="InterPro" id="IPR058240">
    <property type="entry name" value="rSAM_sf"/>
</dbReference>
<proteinExistence type="predicted"/>
<dbReference type="EMBL" id="CP048877">
    <property type="protein sequence ID" value="QIJ71999.1"/>
    <property type="molecule type" value="Genomic_DNA"/>
</dbReference>
<keyword evidence="1" id="KW-0408">Iron</keyword>
<keyword evidence="1" id="KW-0949">S-adenosyl-L-methionine</keyword>
<evidence type="ECO:0000313" key="2">
    <source>
        <dbReference type="EMBL" id="QIJ71999.1"/>
    </source>
</evidence>